<dbReference type="EMBL" id="VFRQ01000001">
    <property type="protein sequence ID" value="TPE45930.1"/>
    <property type="molecule type" value="Genomic_DNA"/>
</dbReference>
<evidence type="ECO:0000313" key="2">
    <source>
        <dbReference type="Proteomes" id="UP000316727"/>
    </source>
</evidence>
<organism evidence="1 2">
    <name type="scientific">Pontibacter mangrovi</name>
    <dbReference type="NCBI Taxonomy" id="2589816"/>
    <lineage>
        <taxon>Bacteria</taxon>
        <taxon>Pseudomonadati</taxon>
        <taxon>Bacteroidota</taxon>
        <taxon>Cytophagia</taxon>
        <taxon>Cytophagales</taxon>
        <taxon>Hymenobacteraceae</taxon>
        <taxon>Pontibacter</taxon>
    </lineage>
</organism>
<sequence length="97" mass="11529">MTHSVIMDTEFRGNISYNETKQLTLNDWETFENLLQETGYWSMAPSDDTFGMDGSRWIVEAHQKDKYWVVNRWSPRSDFSRIGHYLIDVSGLKERVY</sequence>
<keyword evidence="2" id="KW-1185">Reference proteome</keyword>
<protein>
    <submittedName>
        <fullName evidence="1">Uncharacterized protein</fullName>
    </submittedName>
</protein>
<gene>
    <name evidence="1" type="ORF">FJM65_00875</name>
</gene>
<proteinExistence type="predicted"/>
<comment type="caution">
    <text evidence="1">The sequence shown here is derived from an EMBL/GenBank/DDBJ whole genome shotgun (WGS) entry which is preliminary data.</text>
</comment>
<dbReference type="Proteomes" id="UP000316727">
    <property type="component" value="Unassembled WGS sequence"/>
</dbReference>
<accession>A0A501WC10</accession>
<reference evidence="1 2" key="1">
    <citation type="submission" date="2019-06" db="EMBL/GenBank/DDBJ databases">
        <title>A novel bacterium of genus Pontibacter, isolated from marine sediment.</title>
        <authorList>
            <person name="Huang H."/>
            <person name="Mo K."/>
            <person name="Hu Y."/>
        </authorList>
    </citation>
    <scope>NUCLEOTIDE SEQUENCE [LARGE SCALE GENOMIC DNA]</scope>
    <source>
        <strain evidence="1 2">HB172049</strain>
    </source>
</reference>
<name>A0A501WC10_9BACT</name>
<dbReference type="AlphaFoldDB" id="A0A501WC10"/>
<evidence type="ECO:0000313" key="1">
    <source>
        <dbReference type="EMBL" id="TPE45930.1"/>
    </source>
</evidence>